<evidence type="ECO:0000313" key="2">
    <source>
        <dbReference type="Proteomes" id="UP000245626"/>
    </source>
</evidence>
<dbReference type="EMBL" id="KZ820808">
    <property type="protein sequence ID" value="PWN46642.1"/>
    <property type="molecule type" value="Genomic_DNA"/>
</dbReference>
<proteinExistence type="predicted"/>
<keyword evidence="2" id="KW-1185">Reference proteome</keyword>
<gene>
    <name evidence="1" type="ORF">IE53DRAFT_391187</name>
</gene>
<dbReference type="Proteomes" id="UP000245626">
    <property type="component" value="Unassembled WGS sequence"/>
</dbReference>
<reference evidence="1 2" key="1">
    <citation type="journal article" date="2018" name="Mol. Biol. Evol.">
        <title>Broad Genomic Sampling Reveals a Smut Pathogenic Ancestry of the Fungal Clade Ustilaginomycotina.</title>
        <authorList>
            <person name="Kijpornyongpan T."/>
            <person name="Mondo S.J."/>
            <person name="Barry K."/>
            <person name="Sandor L."/>
            <person name="Lee J."/>
            <person name="Lipzen A."/>
            <person name="Pangilinan J."/>
            <person name="LaButti K."/>
            <person name="Hainaut M."/>
            <person name="Henrissat B."/>
            <person name="Grigoriev I.V."/>
            <person name="Spatafora J.W."/>
            <person name="Aime M.C."/>
        </authorList>
    </citation>
    <scope>NUCLEOTIDE SEQUENCE [LARGE SCALE GENOMIC DNA]</scope>
    <source>
        <strain evidence="1 2">SA 807</strain>
    </source>
</reference>
<evidence type="ECO:0000313" key="1">
    <source>
        <dbReference type="EMBL" id="PWN46642.1"/>
    </source>
</evidence>
<accession>A0ACD0NLF6</accession>
<protein>
    <submittedName>
        <fullName evidence="1">Uncharacterized protein</fullName>
    </submittedName>
</protein>
<organism evidence="1 2">
    <name type="scientific">Violaceomyces palustris</name>
    <dbReference type="NCBI Taxonomy" id="1673888"/>
    <lineage>
        <taxon>Eukaryota</taxon>
        <taxon>Fungi</taxon>
        <taxon>Dikarya</taxon>
        <taxon>Basidiomycota</taxon>
        <taxon>Ustilaginomycotina</taxon>
        <taxon>Ustilaginomycetes</taxon>
        <taxon>Violaceomycetales</taxon>
        <taxon>Violaceomycetaceae</taxon>
        <taxon>Violaceomyces</taxon>
    </lineage>
</organism>
<name>A0ACD0NLF6_9BASI</name>
<sequence length="264" mass="29011">MLPQDILGSSLNSQTFKDFLSLLPSANIDPQGERDPQKEEEETVGKGPRGDRTLTLTDLERREYKDVVYLNLRPLGISFQFQRSLHSDEGHDHQDDDDQLFLMAVDIYNHEQQPHLSSSSSSSSPPHKARTRRKPAWGAYPSYPVTIHFASQPGSTTTTTAHFNLQPGTTGQELVDVLGEPCRKGGGQDLPGGLGPNAWIEWKLNLPSPPKVHTEPSPSSSSSSSSSFKVFVELAGSLARGPGRWELDRSGSAIWKVLTLSLPE</sequence>